<dbReference type="AlphaFoldDB" id="A0A6A5S6U8"/>
<evidence type="ECO:0000256" key="1">
    <source>
        <dbReference type="SAM" id="MobiDB-lite"/>
    </source>
</evidence>
<feature type="compositionally biased region" description="Basic residues" evidence="1">
    <location>
        <begin position="189"/>
        <end position="198"/>
    </location>
</feature>
<proteinExistence type="predicted"/>
<accession>A0A6A5S6U8</accession>
<evidence type="ECO:0000313" key="3">
    <source>
        <dbReference type="Proteomes" id="UP000800038"/>
    </source>
</evidence>
<dbReference type="OrthoDB" id="4357141at2759"/>
<name>A0A6A5S6U8_9PLEO</name>
<dbReference type="Proteomes" id="UP000800038">
    <property type="component" value="Unassembled WGS sequence"/>
</dbReference>
<reference evidence="2" key="1">
    <citation type="journal article" date="2020" name="Stud. Mycol.">
        <title>101 Dothideomycetes genomes: a test case for predicting lifestyles and emergence of pathogens.</title>
        <authorList>
            <person name="Haridas S."/>
            <person name="Albert R."/>
            <person name="Binder M."/>
            <person name="Bloem J."/>
            <person name="Labutti K."/>
            <person name="Salamov A."/>
            <person name="Andreopoulos B."/>
            <person name="Baker S."/>
            <person name="Barry K."/>
            <person name="Bills G."/>
            <person name="Bluhm B."/>
            <person name="Cannon C."/>
            <person name="Castanera R."/>
            <person name="Culley D."/>
            <person name="Daum C."/>
            <person name="Ezra D."/>
            <person name="Gonzalez J."/>
            <person name="Henrissat B."/>
            <person name="Kuo A."/>
            <person name="Liang C."/>
            <person name="Lipzen A."/>
            <person name="Lutzoni F."/>
            <person name="Magnuson J."/>
            <person name="Mondo S."/>
            <person name="Nolan M."/>
            <person name="Ohm R."/>
            <person name="Pangilinan J."/>
            <person name="Park H.-J."/>
            <person name="Ramirez L."/>
            <person name="Alfaro M."/>
            <person name="Sun H."/>
            <person name="Tritt A."/>
            <person name="Yoshinaga Y."/>
            <person name="Zwiers L.-H."/>
            <person name="Turgeon B."/>
            <person name="Goodwin S."/>
            <person name="Spatafora J."/>
            <person name="Crous P."/>
            <person name="Grigoriev I."/>
        </authorList>
    </citation>
    <scope>NUCLEOTIDE SEQUENCE</scope>
    <source>
        <strain evidence="2">CBS 161.51</strain>
    </source>
</reference>
<keyword evidence="3" id="KW-1185">Reference proteome</keyword>
<organism evidence="2 3">
    <name type="scientific">Clathrospora elynae</name>
    <dbReference type="NCBI Taxonomy" id="706981"/>
    <lineage>
        <taxon>Eukaryota</taxon>
        <taxon>Fungi</taxon>
        <taxon>Dikarya</taxon>
        <taxon>Ascomycota</taxon>
        <taxon>Pezizomycotina</taxon>
        <taxon>Dothideomycetes</taxon>
        <taxon>Pleosporomycetidae</taxon>
        <taxon>Pleosporales</taxon>
        <taxon>Diademaceae</taxon>
        <taxon>Clathrospora</taxon>
    </lineage>
</organism>
<gene>
    <name evidence="2" type="ORF">EJ02DRAFT_471288</name>
</gene>
<evidence type="ECO:0000313" key="2">
    <source>
        <dbReference type="EMBL" id="KAF1935320.1"/>
    </source>
</evidence>
<sequence>MVTAIECISADENIGKEHFTALYKPARDSTLTKRNIQAGWAATGLFPFNPKRVFRNTPKPPTQLSVTGANEIAAVPGVQDEVPQTPVTLVTAEALIPLHNLIKEDARALDEVSQRLLQRHVQKLASAARVLFAECALLQDQNQSLIKINKEAKVRWSTRSVVLRKAKVMSYEDLEEARAKRAAKDRTLGKVKGKRGGKGKSPAPEAVTPQPEIDVTRMNVVLEPWRTPVAQMY</sequence>
<feature type="region of interest" description="Disordered" evidence="1">
    <location>
        <begin position="182"/>
        <end position="211"/>
    </location>
</feature>
<protein>
    <submittedName>
        <fullName evidence="2">Uncharacterized protein</fullName>
    </submittedName>
</protein>
<dbReference type="EMBL" id="ML976285">
    <property type="protein sequence ID" value="KAF1935320.1"/>
    <property type="molecule type" value="Genomic_DNA"/>
</dbReference>